<dbReference type="InterPro" id="IPR016039">
    <property type="entry name" value="Thiolase-like"/>
</dbReference>
<evidence type="ECO:0000256" key="13">
    <source>
        <dbReference type="RuleBase" id="RU003694"/>
    </source>
</evidence>
<keyword evidence="16" id="KW-1185">Reference proteome</keyword>
<dbReference type="Pfam" id="PF02801">
    <property type="entry name" value="Ketoacyl-synt_C"/>
    <property type="match status" value="1"/>
</dbReference>
<dbReference type="GO" id="GO:0006633">
    <property type="term" value="P:fatty acid biosynthetic process"/>
    <property type="evidence" value="ECO:0007669"/>
    <property type="project" value="TreeGrafter"/>
</dbReference>
<evidence type="ECO:0000256" key="12">
    <source>
        <dbReference type="ARBA" id="ARBA00041756"/>
    </source>
</evidence>
<evidence type="ECO:0000313" key="16">
    <source>
        <dbReference type="Proteomes" id="UP000050277"/>
    </source>
</evidence>
<dbReference type="InterPro" id="IPR020841">
    <property type="entry name" value="PKS_Beta-ketoAc_synthase_dom"/>
</dbReference>
<comment type="similarity">
    <text evidence="2 13">Belongs to the thiolase-like superfamily. Beta-ketoacyl-ACP synthases family.</text>
</comment>
<evidence type="ECO:0000259" key="14">
    <source>
        <dbReference type="PROSITE" id="PS52004"/>
    </source>
</evidence>
<gene>
    <name evidence="15" type="ORF">SE18_18080</name>
</gene>
<dbReference type="GO" id="GO:0005886">
    <property type="term" value="C:plasma membrane"/>
    <property type="evidence" value="ECO:0007669"/>
    <property type="project" value="UniProtKB-SubCell"/>
</dbReference>
<protein>
    <recommendedName>
        <fullName evidence="11">Nodulation protein E</fullName>
    </recommendedName>
    <alternativeName>
        <fullName evidence="12">Host-specificity of nodulation protein B</fullName>
    </alternativeName>
</protein>
<evidence type="ECO:0000256" key="6">
    <source>
        <dbReference type="ARBA" id="ARBA00022679"/>
    </source>
</evidence>
<dbReference type="Gene3D" id="3.40.47.10">
    <property type="match status" value="1"/>
</dbReference>
<dbReference type="CDD" id="cd00834">
    <property type="entry name" value="KAS_I_II"/>
    <property type="match status" value="1"/>
</dbReference>
<evidence type="ECO:0000313" key="15">
    <source>
        <dbReference type="EMBL" id="KPL85525.1"/>
    </source>
</evidence>
<keyword evidence="8" id="KW-1133">Transmembrane helix</keyword>
<evidence type="ECO:0000256" key="9">
    <source>
        <dbReference type="ARBA" id="ARBA00023136"/>
    </source>
</evidence>
<evidence type="ECO:0000256" key="4">
    <source>
        <dbReference type="ARBA" id="ARBA00022475"/>
    </source>
</evidence>
<feature type="domain" description="Ketosynthase family 3 (KS3)" evidence="14">
    <location>
        <begin position="2"/>
        <end position="396"/>
    </location>
</feature>
<organism evidence="15 16">
    <name type="scientific">Herpetosiphon geysericola</name>
    <dbReference type="NCBI Taxonomy" id="70996"/>
    <lineage>
        <taxon>Bacteria</taxon>
        <taxon>Bacillati</taxon>
        <taxon>Chloroflexota</taxon>
        <taxon>Chloroflexia</taxon>
        <taxon>Herpetosiphonales</taxon>
        <taxon>Herpetosiphonaceae</taxon>
        <taxon>Herpetosiphon</taxon>
    </lineage>
</organism>
<keyword evidence="6 13" id="KW-0808">Transferase</keyword>
<evidence type="ECO:0000256" key="10">
    <source>
        <dbReference type="ARBA" id="ARBA00037576"/>
    </source>
</evidence>
<dbReference type="Pfam" id="PF00109">
    <property type="entry name" value="ketoacyl-synt"/>
    <property type="match status" value="1"/>
</dbReference>
<dbReference type="RefSeq" id="WP_054535850.1">
    <property type="nucleotide sequence ID" value="NZ_LGKP01000025.1"/>
</dbReference>
<dbReference type="PATRIC" id="fig|70996.4.peg.492"/>
<keyword evidence="7" id="KW-0812">Transmembrane</keyword>
<sequence length="398" mass="41554">MKQRVVISGIGICSALGNDIETYWAALLAGQSGVKPLPELAPYNDPVIGGATPALPLLTSHRRQPDRMISLAHHAVQQAISMAQGLPKDTAVLWGTGYTTISTIEACYENWFTNGKVRADTVPACMPAAVLPHLCTVFDLHGPSTLISATCASGLQAIGIAADLIRAGVIETAVAGASDAPLTKGMYAAWKPLRVLATDVSDPSRACRPFSADRNGLVLAEGAGAFVLESLEHAQARNAPILAEIVASAATTASGSIVAPDLEHQTLTLTKALQRANMSIHDVDYINAHATGTKLGDAAEAATIKAVFGQRAQHVPISAIKGATGHAMGASSALEAIATILALRDQILPPTINWQAGDQDCDLDFVVEGARKQPINLAVKESFGFGGSNAVLVLRRWV</sequence>
<dbReference type="EMBL" id="LGKP01000025">
    <property type="protein sequence ID" value="KPL85525.1"/>
    <property type="molecule type" value="Genomic_DNA"/>
</dbReference>
<dbReference type="InterPro" id="IPR014030">
    <property type="entry name" value="Ketoacyl_synth_N"/>
</dbReference>
<dbReference type="PROSITE" id="PS52004">
    <property type="entry name" value="KS3_2"/>
    <property type="match status" value="1"/>
</dbReference>
<comment type="caution">
    <text evidence="15">The sequence shown here is derived from an EMBL/GenBank/DDBJ whole genome shotgun (WGS) entry which is preliminary data.</text>
</comment>
<evidence type="ECO:0000256" key="2">
    <source>
        <dbReference type="ARBA" id="ARBA00008467"/>
    </source>
</evidence>
<evidence type="ECO:0000256" key="7">
    <source>
        <dbReference type="ARBA" id="ARBA00022692"/>
    </source>
</evidence>
<dbReference type="SUPFAM" id="SSF53901">
    <property type="entry name" value="Thiolase-like"/>
    <property type="match status" value="2"/>
</dbReference>
<evidence type="ECO:0000256" key="11">
    <source>
        <dbReference type="ARBA" id="ARBA00039445"/>
    </source>
</evidence>
<dbReference type="Proteomes" id="UP000050277">
    <property type="component" value="Unassembled WGS sequence"/>
</dbReference>
<accession>A0A0P6YQX1</accession>
<keyword evidence="9" id="KW-0472">Membrane</keyword>
<name>A0A0P6YQX1_9CHLR</name>
<dbReference type="SMART" id="SM00825">
    <property type="entry name" value="PKS_KS"/>
    <property type="match status" value="1"/>
</dbReference>
<proteinExistence type="inferred from homology"/>
<dbReference type="PANTHER" id="PTHR11712:SF352">
    <property type="entry name" value="3-OXOACYL-[ACYL-CARRIER-PROTEIN] SYNTHASE"/>
    <property type="match status" value="1"/>
</dbReference>
<dbReference type="AlphaFoldDB" id="A0A0P6YQX1"/>
<dbReference type="PANTHER" id="PTHR11712">
    <property type="entry name" value="POLYKETIDE SYNTHASE-RELATED"/>
    <property type="match status" value="1"/>
</dbReference>
<dbReference type="InterPro" id="IPR000794">
    <property type="entry name" value="Beta-ketoacyl_synthase"/>
</dbReference>
<evidence type="ECO:0000256" key="3">
    <source>
        <dbReference type="ARBA" id="ARBA00022458"/>
    </source>
</evidence>
<keyword evidence="4" id="KW-1003">Cell membrane</keyword>
<dbReference type="PROSITE" id="PS00098">
    <property type="entry name" value="THIOLASE_1"/>
    <property type="match status" value="1"/>
</dbReference>
<comment type="function">
    <text evidence="10">Proposed to synthesize NOD factor fatty acyl chain. Involved in the synthesis of a highly unsaturated fatty acid moiety, which forms part of a lipo-oligosaccharide that is responsible for host specificity.</text>
</comment>
<comment type="subcellular location">
    <subcellularLocation>
        <location evidence="1">Cell inner membrane</location>
    </subcellularLocation>
</comment>
<dbReference type="GO" id="GO:0004315">
    <property type="term" value="F:3-oxoacyl-[acyl-carrier-protein] synthase activity"/>
    <property type="evidence" value="ECO:0007669"/>
    <property type="project" value="TreeGrafter"/>
</dbReference>
<dbReference type="InterPro" id="IPR014031">
    <property type="entry name" value="Ketoacyl_synth_C"/>
</dbReference>
<evidence type="ECO:0000256" key="8">
    <source>
        <dbReference type="ARBA" id="ARBA00022989"/>
    </source>
</evidence>
<dbReference type="OrthoDB" id="9808669at2"/>
<evidence type="ECO:0000256" key="1">
    <source>
        <dbReference type="ARBA" id="ARBA00004533"/>
    </source>
</evidence>
<dbReference type="InterPro" id="IPR020615">
    <property type="entry name" value="Thiolase_acyl_enz_int_AS"/>
</dbReference>
<evidence type="ECO:0000256" key="5">
    <source>
        <dbReference type="ARBA" id="ARBA00022519"/>
    </source>
</evidence>
<keyword evidence="5" id="KW-0997">Cell inner membrane</keyword>
<dbReference type="STRING" id="70996.SE18_18080"/>
<reference evidence="15 16" key="1">
    <citation type="submission" date="2015-07" db="EMBL/GenBank/DDBJ databases">
        <title>Whole genome sequence of Herpetosiphon geysericola DSM 7119.</title>
        <authorList>
            <person name="Hemp J."/>
            <person name="Ward L.M."/>
            <person name="Pace L.A."/>
            <person name="Fischer W.W."/>
        </authorList>
    </citation>
    <scope>NUCLEOTIDE SEQUENCE [LARGE SCALE GENOMIC DNA]</scope>
    <source>
        <strain evidence="15 16">DSM 7119</strain>
    </source>
</reference>
<keyword evidence="3" id="KW-0536">Nodulation</keyword>